<feature type="region of interest" description="Disordered" evidence="1">
    <location>
        <begin position="341"/>
        <end position="372"/>
    </location>
</feature>
<evidence type="ECO:0000313" key="5">
    <source>
        <dbReference type="Proteomes" id="UP001168146"/>
    </source>
</evidence>
<accession>A0AAN6FXP7</accession>
<proteinExistence type="predicted"/>
<feature type="chain" id="PRO_5043043113" description="Oxidoreductase-like domain-containing protein" evidence="2">
    <location>
        <begin position="18"/>
        <end position="542"/>
    </location>
</feature>
<evidence type="ECO:0000259" key="3">
    <source>
        <dbReference type="Pfam" id="PF09791"/>
    </source>
</evidence>
<dbReference type="AlphaFoldDB" id="A0AAN6FXP7"/>
<evidence type="ECO:0000313" key="4">
    <source>
        <dbReference type="EMBL" id="KAK0326359.1"/>
    </source>
</evidence>
<dbReference type="InterPro" id="IPR019180">
    <property type="entry name" value="Oxidoreductase-like_N"/>
</dbReference>
<evidence type="ECO:0000256" key="2">
    <source>
        <dbReference type="SAM" id="SignalP"/>
    </source>
</evidence>
<gene>
    <name evidence="4" type="ORF">LTR82_002199</name>
</gene>
<keyword evidence="2" id="KW-0732">Signal</keyword>
<feature type="region of interest" description="Disordered" evidence="1">
    <location>
        <begin position="471"/>
        <end position="507"/>
    </location>
</feature>
<sequence>MHTFTLTCLLLAASAQAYYYTATDGSGDAFYAAPVLFEQAALTPNNTNTIPFTIDNSEGWSWRVNITNVAVPNATVASSGDGAFLTPDPHVAYTTYDLHWPNSGTLNDQLASMANASGAASSGLDMCAYVTTGIVAKQAQSNCSSALGDQCVQSMLNDLANSPNAATCGWAPSITLVGCENSFQNLTNGLSSLGFTLGNSTAPSNSTAQALQPNEAFFYSTSEAIAGTNLTYLDEQKQALQLMVLQVGGQSQVLCMSFNDETSNTSSSASPSSSTSAAPSSTSHSAAVAGVERMVGFGVVGLAGLAAGFSLLANTLTSPTCQRRAYADGAARNEAHPFKGYHIDPLDAPLRPAHPPPHPPAPVDPTSSQRTAAEEAKLARFRTVFGSGRPDPSDRKRFLEGKSQLIAGVMVPPRPEEPENCCMSGCVNCVWDLFRDEMEEWAARSGEARARMKRMEGRDLGMERGLAGVGAGAASHVGGSMDDDGGGSETAWAGSEAGSDGQDDNADLFADIPVGIREFMKTEKKLKQKQKQKQKQTGKVPG</sequence>
<feature type="region of interest" description="Disordered" evidence="1">
    <location>
        <begin position="522"/>
        <end position="542"/>
    </location>
</feature>
<feature type="compositionally biased region" description="Pro residues" evidence="1">
    <location>
        <begin position="352"/>
        <end position="363"/>
    </location>
</feature>
<feature type="signal peptide" evidence="2">
    <location>
        <begin position="1"/>
        <end position="17"/>
    </location>
</feature>
<feature type="domain" description="Oxidoreductase-like" evidence="3">
    <location>
        <begin position="406"/>
        <end position="449"/>
    </location>
</feature>
<protein>
    <recommendedName>
        <fullName evidence="3">Oxidoreductase-like domain-containing protein</fullName>
    </recommendedName>
</protein>
<dbReference type="PANTHER" id="PTHR21193">
    <property type="entry name" value="OXIDOREDUCTASE-LIKE DOMAIN-CONTAINING PROTEIN 1"/>
    <property type="match status" value="1"/>
</dbReference>
<reference evidence="4" key="1">
    <citation type="submission" date="2021-12" db="EMBL/GenBank/DDBJ databases">
        <title>Black yeast isolated from Biological Soil Crust.</title>
        <authorList>
            <person name="Kurbessoian T."/>
        </authorList>
    </citation>
    <scope>NUCLEOTIDE SEQUENCE</scope>
    <source>
        <strain evidence="4">CCFEE 5208</strain>
    </source>
</reference>
<evidence type="ECO:0000256" key="1">
    <source>
        <dbReference type="SAM" id="MobiDB-lite"/>
    </source>
</evidence>
<dbReference type="EMBL" id="JASUXU010000004">
    <property type="protein sequence ID" value="KAK0326359.1"/>
    <property type="molecule type" value="Genomic_DNA"/>
</dbReference>
<feature type="compositionally biased region" description="Basic residues" evidence="1">
    <location>
        <begin position="526"/>
        <end position="536"/>
    </location>
</feature>
<dbReference type="Pfam" id="PF09791">
    <property type="entry name" value="Oxidored-like"/>
    <property type="match status" value="1"/>
</dbReference>
<dbReference type="Proteomes" id="UP001168146">
    <property type="component" value="Unassembled WGS sequence"/>
</dbReference>
<dbReference type="GO" id="GO:0005739">
    <property type="term" value="C:mitochondrion"/>
    <property type="evidence" value="ECO:0007669"/>
    <property type="project" value="TreeGrafter"/>
</dbReference>
<name>A0AAN6FXP7_9PEZI</name>
<comment type="caution">
    <text evidence="4">The sequence shown here is derived from an EMBL/GenBank/DDBJ whole genome shotgun (WGS) entry which is preliminary data.</text>
</comment>
<dbReference type="InterPro" id="IPR039251">
    <property type="entry name" value="OXLD1"/>
</dbReference>
<dbReference type="PANTHER" id="PTHR21193:SF3">
    <property type="entry name" value="OXIDOREDUCTASE-LIKE DOMAIN-CONTAINING PROTEIN 1"/>
    <property type="match status" value="1"/>
</dbReference>
<organism evidence="4 5">
    <name type="scientific">Friedmanniomyces endolithicus</name>
    <dbReference type="NCBI Taxonomy" id="329885"/>
    <lineage>
        <taxon>Eukaryota</taxon>
        <taxon>Fungi</taxon>
        <taxon>Dikarya</taxon>
        <taxon>Ascomycota</taxon>
        <taxon>Pezizomycotina</taxon>
        <taxon>Dothideomycetes</taxon>
        <taxon>Dothideomycetidae</taxon>
        <taxon>Mycosphaerellales</taxon>
        <taxon>Teratosphaeriaceae</taxon>
        <taxon>Friedmanniomyces</taxon>
    </lineage>
</organism>